<evidence type="ECO:0000313" key="3">
    <source>
        <dbReference type="Proteomes" id="UP000824037"/>
    </source>
</evidence>
<protein>
    <submittedName>
        <fullName evidence="2">Fructosamine kinase family protein</fullName>
    </submittedName>
</protein>
<dbReference type="PIRSF" id="PIRSF006221">
    <property type="entry name" value="Ketosamine-3-kinase"/>
    <property type="match status" value="1"/>
</dbReference>
<dbReference type="SUPFAM" id="SSF56112">
    <property type="entry name" value="Protein kinase-like (PK-like)"/>
    <property type="match status" value="1"/>
</dbReference>
<reference evidence="2" key="1">
    <citation type="journal article" date="2021" name="PeerJ">
        <title>Extensive microbial diversity within the chicken gut microbiome revealed by metagenomics and culture.</title>
        <authorList>
            <person name="Gilroy R."/>
            <person name="Ravi A."/>
            <person name="Getino M."/>
            <person name="Pursley I."/>
            <person name="Horton D.L."/>
            <person name="Alikhan N.F."/>
            <person name="Baker D."/>
            <person name="Gharbi K."/>
            <person name="Hall N."/>
            <person name="Watson M."/>
            <person name="Adriaenssens E.M."/>
            <person name="Foster-Nyarko E."/>
            <person name="Jarju S."/>
            <person name="Secka A."/>
            <person name="Antonio M."/>
            <person name="Oren A."/>
            <person name="Chaudhuri R.R."/>
            <person name="La Ragione R."/>
            <person name="Hildebrand F."/>
            <person name="Pallen M.J."/>
        </authorList>
    </citation>
    <scope>NUCLEOTIDE SEQUENCE</scope>
    <source>
        <strain evidence="2">ChiGjej4B4-7305</strain>
    </source>
</reference>
<dbReference type="Gene3D" id="1.20.1270.240">
    <property type="match status" value="1"/>
</dbReference>
<comment type="caution">
    <text evidence="2">The sequence shown here is derived from an EMBL/GenBank/DDBJ whole genome shotgun (WGS) entry which is preliminary data.</text>
</comment>
<dbReference type="Gene3D" id="3.30.200.20">
    <property type="entry name" value="Phosphorylase Kinase, domain 1"/>
    <property type="match status" value="1"/>
</dbReference>
<dbReference type="Pfam" id="PF03881">
    <property type="entry name" value="Fructosamin_kin"/>
    <property type="match status" value="1"/>
</dbReference>
<dbReference type="AlphaFoldDB" id="A0A9D2EIZ2"/>
<accession>A0A9D2EIZ2</accession>
<keyword evidence="1" id="KW-0808">Transferase</keyword>
<comment type="similarity">
    <text evidence="1">Belongs to the fructosamine kinase family.</text>
</comment>
<organism evidence="2 3">
    <name type="scientific">Candidatus Ruania gallistercoris</name>
    <dbReference type="NCBI Taxonomy" id="2838746"/>
    <lineage>
        <taxon>Bacteria</taxon>
        <taxon>Bacillati</taxon>
        <taxon>Actinomycetota</taxon>
        <taxon>Actinomycetes</taxon>
        <taxon>Micrococcales</taxon>
        <taxon>Ruaniaceae</taxon>
        <taxon>Ruania</taxon>
    </lineage>
</organism>
<proteinExistence type="inferred from homology"/>
<evidence type="ECO:0000313" key="2">
    <source>
        <dbReference type="EMBL" id="HIZ38250.1"/>
    </source>
</evidence>
<dbReference type="PANTHER" id="PTHR12149:SF8">
    <property type="entry name" value="PROTEIN-RIBULOSAMINE 3-KINASE"/>
    <property type="match status" value="1"/>
</dbReference>
<dbReference type="Proteomes" id="UP000824037">
    <property type="component" value="Unassembled WGS sequence"/>
</dbReference>
<dbReference type="EMBL" id="DXBY01000352">
    <property type="protein sequence ID" value="HIZ38250.1"/>
    <property type="molecule type" value="Genomic_DNA"/>
</dbReference>
<dbReference type="Gene3D" id="1.10.510.10">
    <property type="entry name" value="Transferase(Phosphotransferase) domain 1"/>
    <property type="match status" value="1"/>
</dbReference>
<dbReference type="InterPro" id="IPR011009">
    <property type="entry name" value="Kinase-like_dom_sf"/>
</dbReference>
<keyword evidence="1 2" id="KW-0418">Kinase</keyword>
<sequence>MRQESYTKSRQDAPPGFFATEAAGLRWLAAAEGAPVVGVQRVAESALVLDRLRPVRPQPAAARAFGRDLARTHAAGAESFGALPPGAEQYWFGPLSDPIPLPDATADRFGEFYAEGRLWPLTERCRQAGAIDDDLAADLARVRADLRAGRWDQHGSRPVRPARLHGDLWAGNVVWTSAGVTLIDPAACGGHPETDLAMLELFGAPHLGEIHAGYAEAGTLAPDWRSRIGLHQLFPLLVHALLFGGGYASATRAAVEPLLP</sequence>
<name>A0A9D2EIZ2_9MICO</name>
<dbReference type="PANTHER" id="PTHR12149">
    <property type="entry name" value="FRUCTOSAMINE 3 KINASE-RELATED PROTEIN"/>
    <property type="match status" value="1"/>
</dbReference>
<reference evidence="2" key="2">
    <citation type="submission" date="2021-04" db="EMBL/GenBank/DDBJ databases">
        <authorList>
            <person name="Gilroy R."/>
        </authorList>
    </citation>
    <scope>NUCLEOTIDE SEQUENCE</scope>
    <source>
        <strain evidence="2">ChiGjej4B4-7305</strain>
    </source>
</reference>
<evidence type="ECO:0000256" key="1">
    <source>
        <dbReference type="PIRNR" id="PIRNR006221"/>
    </source>
</evidence>
<gene>
    <name evidence="2" type="ORF">H9815_20930</name>
</gene>
<dbReference type="InterPro" id="IPR016477">
    <property type="entry name" value="Fructo-/Ketosamine-3-kinase"/>
</dbReference>
<dbReference type="GO" id="GO:0016301">
    <property type="term" value="F:kinase activity"/>
    <property type="evidence" value="ECO:0007669"/>
    <property type="project" value="UniProtKB-UniRule"/>
</dbReference>